<proteinExistence type="predicted"/>
<evidence type="ECO:0000256" key="1">
    <source>
        <dbReference type="SAM" id="MobiDB-lite"/>
    </source>
</evidence>
<protein>
    <submittedName>
        <fullName evidence="2">Uncharacterized protein</fullName>
    </submittedName>
</protein>
<dbReference type="STRING" id="31033.ENSTRUP00000055967"/>
<evidence type="ECO:0000313" key="2">
    <source>
        <dbReference type="Ensembl" id="ENSTRUP00000055967.2"/>
    </source>
</evidence>
<reference evidence="2" key="3">
    <citation type="submission" date="2025-09" db="UniProtKB">
        <authorList>
            <consortium name="Ensembl"/>
        </authorList>
    </citation>
    <scope>IDENTIFICATION</scope>
</reference>
<dbReference type="GeneTree" id="ENSGT01030000235048"/>
<feature type="compositionally biased region" description="Acidic residues" evidence="1">
    <location>
        <begin position="12"/>
        <end position="21"/>
    </location>
</feature>
<organism evidence="2 3">
    <name type="scientific">Takifugu rubripes</name>
    <name type="common">Japanese pufferfish</name>
    <name type="synonym">Fugu rubripes</name>
    <dbReference type="NCBI Taxonomy" id="31033"/>
    <lineage>
        <taxon>Eukaryota</taxon>
        <taxon>Metazoa</taxon>
        <taxon>Chordata</taxon>
        <taxon>Craniata</taxon>
        <taxon>Vertebrata</taxon>
        <taxon>Euteleostomi</taxon>
        <taxon>Actinopterygii</taxon>
        <taxon>Neopterygii</taxon>
        <taxon>Teleostei</taxon>
        <taxon>Neoteleostei</taxon>
        <taxon>Acanthomorphata</taxon>
        <taxon>Eupercaria</taxon>
        <taxon>Tetraodontiformes</taxon>
        <taxon>Tetradontoidea</taxon>
        <taxon>Tetraodontidae</taxon>
        <taxon>Takifugu</taxon>
    </lineage>
</organism>
<dbReference type="AlphaFoldDB" id="A0A3B5KRH9"/>
<feature type="region of interest" description="Disordered" evidence="1">
    <location>
        <begin position="52"/>
        <end position="108"/>
    </location>
</feature>
<reference evidence="2 3" key="1">
    <citation type="journal article" date="2011" name="Genome Biol. Evol.">
        <title>Integration of the genetic map and genome assembly of fugu facilitates insights into distinct features of genome evolution in teleosts and mammals.</title>
        <authorList>
            <person name="Kai W."/>
            <person name="Kikuchi K."/>
            <person name="Tohari S."/>
            <person name="Chew A.K."/>
            <person name="Tay A."/>
            <person name="Fujiwara A."/>
            <person name="Hosoya S."/>
            <person name="Suetake H."/>
            <person name="Naruse K."/>
            <person name="Brenner S."/>
            <person name="Suzuki Y."/>
            <person name="Venkatesh B."/>
        </authorList>
    </citation>
    <scope>NUCLEOTIDE SEQUENCE [LARGE SCALE GENOMIC DNA]</scope>
</reference>
<dbReference type="Proteomes" id="UP000005226">
    <property type="component" value="Chromosome 15"/>
</dbReference>
<feature type="compositionally biased region" description="Basic and acidic residues" evidence="1">
    <location>
        <begin position="57"/>
        <end position="75"/>
    </location>
</feature>
<name>A0A3B5KRH9_TAKRU</name>
<dbReference type="OMA" id="DQDELEC"/>
<sequence length="108" mass="11482">MHSHQQGRGGDQDELECPEADVGDREEVIVADAVAARLLGVAGEARLLVSPHALRSNHQDQDAENKEHRKPDAADARGVSVHTADDGAEEDAINKRFTGPLTGGVRGI</sequence>
<evidence type="ECO:0000313" key="3">
    <source>
        <dbReference type="Proteomes" id="UP000005226"/>
    </source>
</evidence>
<accession>A0A3B5KRH9</accession>
<keyword evidence="3" id="KW-1185">Reference proteome</keyword>
<dbReference type="Ensembl" id="ENSTRUT00000050872.2">
    <property type="protein sequence ID" value="ENSTRUP00000055967.2"/>
    <property type="gene ID" value="ENSTRUG00000022533.2"/>
</dbReference>
<dbReference type="InParanoid" id="A0A3B5KRH9"/>
<feature type="region of interest" description="Disordered" evidence="1">
    <location>
        <begin position="1"/>
        <end position="21"/>
    </location>
</feature>
<reference evidence="2" key="2">
    <citation type="submission" date="2025-08" db="UniProtKB">
        <authorList>
            <consortium name="Ensembl"/>
        </authorList>
    </citation>
    <scope>IDENTIFICATION</scope>
</reference>